<dbReference type="AlphaFoldDB" id="A0AAV5NK94"/>
<name>A0AAV5NK94_9PROT</name>
<sequence>MKLAAMWIAAKARDGQIAKRHDSFALPQDKTEITAIGKVLSVHIETSSYFLEASSVLSFCASMKADAL</sequence>
<gene>
    <name evidence="1" type="ORF">GCM10007867_30800</name>
</gene>
<organism evidence="1 2">
    <name type="scientific">Gluconobacter cerinus</name>
    <dbReference type="NCBI Taxonomy" id="38307"/>
    <lineage>
        <taxon>Bacteria</taxon>
        <taxon>Pseudomonadati</taxon>
        <taxon>Pseudomonadota</taxon>
        <taxon>Alphaproteobacteria</taxon>
        <taxon>Acetobacterales</taxon>
        <taxon>Acetobacteraceae</taxon>
        <taxon>Gluconobacter</taxon>
    </lineage>
</organism>
<dbReference type="Proteomes" id="UP001156614">
    <property type="component" value="Unassembled WGS sequence"/>
</dbReference>
<keyword evidence="2" id="KW-1185">Reference proteome</keyword>
<evidence type="ECO:0008006" key="3">
    <source>
        <dbReference type="Google" id="ProtNLM"/>
    </source>
</evidence>
<accession>A0AAV5NK94</accession>
<reference evidence="2" key="1">
    <citation type="journal article" date="2019" name="Int. J. Syst. Evol. Microbiol.">
        <title>The Global Catalogue of Microorganisms (GCM) 10K type strain sequencing project: providing services to taxonomists for standard genome sequencing and annotation.</title>
        <authorList>
            <consortium name="The Broad Institute Genomics Platform"/>
            <consortium name="The Broad Institute Genome Sequencing Center for Infectious Disease"/>
            <person name="Wu L."/>
            <person name="Ma J."/>
        </authorList>
    </citation>
    <scope>NUCLEOTIDE SEQUENCE [LARGE SCALE GENOMIC DNA]</scope>
    <source>
        <strain evidence="2">NBRC 3267</strain>
    </source>
</reference>
<evidence type="ECO:0000313" key="2">
    <source>
        <dbReference type="Proteomes" id="UP001156614"/>
    </source>
</evidence>
<evidence type="ECO:0000313" key="1">
    <source>
        <dbReference type="EMBL" id="GLQ64233.1"/>
    </source>
</evidence>
<protein>
    <recommendedName>
        <fullName evidence="3">Transposase</fullName>
    </recommendedName>
</protein>
<proteinExistence type="predicted"/>
<dbReference type="EMBL" id="BSNU01000011">
    <property type="protein sequence ID" value="GLQ64233.1"/>
    <property type="molecule type" value="Genomic_DNA"/>
</dbReference>
<comment type="caution">
    <text evidence="1">The sequence shown here is derived from an EMBL/GenBank/DDBJ whole genome shotgun (WGS) entry which is preliminary data.</text>
</comment>